<dbReference type="AlphaFoldDB" id="A0A0E4BR56"/>
<dbReference type="EMBL" id="AP014685">
    <property type="protein sequence ID" value="BAR57894.1"/>
    <property type="molecule type" value="Genomic_DNA"/>
</dbReference>
<name>A0A0E4BR56_9BRAD</name>
<dbReference type="Proteomes" id="UP000063308">
    <property type="component" value="Chromosome"/>
</dbReference>
<evidence type="ECO:0000313" key="1">
    <source>
        <dbReference type="EMBL" id="BAR57894.1"/>
    </source>
</evidence>
<proteinExistence type="predicted"/>
<sequence>MRAAVHAPSSLEREFGAAMYFRYRMMLMRN</sequence>
<organism evidence="1 2">
    <name type="scientific">Bradyrhizobium diazoefficiens</name>
    <dbReference type="NCBI Taxonomy" id="1355477"/>
    <lineage>
        <taxon>Bacteria</taxon>
        <taxon>Pseudomonadati</taxon>
        <taxon>Pseudomonadota</taxon>
        <taxon>Alphaproteobacteria</taxon>
        <taxon>Hyphomicrobiales</taxon>
        <taxon>Nitrobacteraceae</taxon>
        <taxon>Bradyrhizobium</taxon>
    </lineage>
</organism>
<reference evidence="1 2" key="1">
    <citation type="submission" date="2014-11" db="EMBL/GenBank/DDBJ databases">
        <title>Symbiosis island explosion on the genome of extra-slow-growing strains of soybean bradyrhizobia with massive insertion sequences.</title>
        <authorList>
            <person name="Iida T."/>
            <person name="Minamisawa K."/>
        </authorList>
    </citation>
    <scope>NUCLEOTIDE SEQUENCE [LARGE SCALE GENOMIC DNA]</scope>
    <source>
        <strain evidence="1 2">NK6</strain>
    </source>
</reference>
<accession>A0A0E4BR56</accession>
<gene>
    <name evidence="1" type="ORF">NK6_4728</name>
</gene>
<protein>
    <submittedName>
        <fullName evidence="1">Uncharacterized protein</fullName>
    </submittedName>
</protein>
<evidence type="ECO:0000313" key="2">
    <source>
        <dbReference type="Proteomes" id="UP000063308"/>
    </source>
</evidence>